<reference evidence="2" key="1">
    <citation type="submission" date="2014-06" db="EMBL/GenBank/DDBJ databases">
        <title>Key roles for freshwater Actinobacteria revealed by deep metagenomic sequencing.</title>
        <authorList>
            <person name="Ghai R."/>
            <person name="Mizuno C.M."/>
            <person name="Picazo A."/>
            <person name="Camacho A."/>
            <person name="Rodriguez-Valera F."/>
        </authorList>
    </citation>
    <scope>NUCLEOTIDE SEQUENCE</scope>
</reference>
<dbReference type="InterPro" id="IPR002376">
    <property type="entry name" value="Formyl_transf_N"/>
</dbReference>
<dbReference type="AlphaFoldDB" id="A0A094QAI5"/>
<dbReference type="Gene3D" id="3.40.50.170">
    <property type="entry name" value="Formyl transferase, N-terminal domain"/>
    <property type="match status" value="1"/>
</dbReference>
<dbReference type="PANTHER" id="PTHR11138">
    <property type="entry name" value="METHIONYL-TRNA FORMYLTRANSFERASE"/>
    <property type="match status" value="1"/>
</dbReference>
<accession>A0A094QAI5</accession>
<dbReference type="InterPro" id="IPR036477">
    <property type="entry name" value="Formyl_transf_N_sf"/>
</dbReference>
<dbReference type="Pfam" id="PF00551">
    <property type="entry name" value="Formyl_trans_N"/>
    <property type="match status" value="1"/>
</dbReference>
<proteinExistence type="predicted"/>
<protein>
    <recommendedName>
        <fullName evidence="1">Formyl transferase N-terminal domain-containing protein</fullName>
    </recommendedName>
</protein>
<dbReference type="PANTHER" id="PTHR11138:SF5">
    <property type="entry name" value="METHIONYL-TRNA FORMYLTRANSFERASE, MITOCHONDRIAL"/>
    <property type="match status" value="1"/>
</dbReference>
<organism evidence="2">
    <name type="scientific">freshwater metagenome</name>
    <dbReference type="NCBI Taxonomy" id="449393"/>
    <lineage>
        <taxon>unclassified sequences</taxon>
        <taxon>metagenomes</taxon>
        <taxon>ecological metagenomes</taxon>
    </lineage>
</organism>
<sequence length="166" mass="18673">MTHSDRKLNSTSNFDLVICFGYRHIISSETINDSQCRIINLHTSMLPWNRGAHPIFWSFFDNTPLGVSIHEIESGIDTGALIAQKEVFLETASLTFEDAHTRMNQEIEELFIDVFDGIVGGAAFASPQIGGGSFHKTSDLPKDFSGWESEIDKEIERLKSLTKDHR</sequence>
<dbReference type="EMBL" id="JNSL01000010">
    <property type="protein sequence ID" value="KGA21245.1"/>
    <property type="molecule type" value="Genomic_DNA"/>
</dbReference>
<dbReference type="GO" id="GO:0005829">
    <property type="term" value="C:cytosol"/>
    <property type="evidence" value="ECO:0007669"/>
    <property type="project" value="TreeGrafter"/>
</dbReference>
<comment type="caution">
    <text evidence="2">The sequence shown here is derived from an EMBL/GenBank/DDBJ whole genome shotgun (WGS) entry which is preliminary data.</text>
</comment>
<gene>
    <name evidence="2" type="ORF">GM51_2915</name>
</gene>
<evidence type="ECO:0000259" key="1">
    <source>
        <dbReference type="Pfam" id="PF00551"/>
    </source>
</evidence>
<evidence type="ECO:0000313" key="2">
    <source>
        <dbReference type="EMBL" id="KGA21245.1"/>
    </source>
</evidence>
<dbReference type="SUPFAM" id="SSF53328">
    <property type="entry name" value="Formyltransferase"/>
    <property type="match status" value="1"/>
</dbReference>
<dbReference type="GO" id="GO:0004479">
    <property type="term" value="F:methionyl-tRNA formyltransferase activity"/>
    <property type="evidence" value="ECO:0007669"/>
    <property type="project" value="TreeGrafter"/>
</dbReference>
<feature type="domain" description="Formyl transferase N-terminal" evidence="1">
    <location>
        <begin position="12"/>
        <end position="114"/>
    </location>
</feature>
<name>A0A094QAI5_9ZZZZ</name>